<feature type="domain" description="Histidine kinase/HSP90-like ATPase" evidence="2">
    <location>
        <begin position="17"/>
        <end position="135"/>
    </location>
</feature>
<keyword evidence="1" id="KW-0808">Transferase</keyword>
<reference evidence="3 4" key="1">
    <citation type="submission" date="2016-09" db="EMBL/GenBank/DDBJ databases">
        <title>genome sequence of Mycobacterium sp. 739 SCH.</title>
        <authorList>
            <person name="Greninger A.L."/>
            <person name="Qin X."/>
            <person name="Jerome K."/>
            <person name="Vora S."/>
            <person name="Quinn K."/>
        </authorList>
    </citation>
    <scope>NUCLEOTIDE SEQUENCE [LARGE SCALE GENOMIC DNA]</scope>
    <source>
        <strain evidence="3 4">SCH</strain>
    </source>
</reference>
<dbReference type="PANTHER" id="PTHR35526">
    <property type="entry name" value="ANTI-SIGMA-F FACTOR RSBW-RELATED"/>
    <property type="match status" value="1"/>
</dbReference>
<dbReference type="Pfam" id="PF13581">
    <property type="entry name" value="HATPase_c_2"/>
    <property type="match status" value="1"/>
</dbReference>
<protein>
    <recommendedName>
        <fullName evidence="2">Histidine kinase/HSP90-like ATPase domain-containing protein</fullName>
    </recommendedName>
</protein>
<comment type="caution">
    <text evidence="3">The sequence shown here is derived from an EMBL/GenBank/DDBJ whole genome shotgun (WGS) entry which is preliminary data.</text>
</comment>
<dbReference type="InterPro" id="IPR050267">
    <property type="entry name" value="Anti-sigma-factor_SerPK"/>
</dbReference>
<organism evidence="3 4">
    <name type="scientific">Mycolicibacterium grossiae</name>
    <dbReference type="NCBI Taxonomy" id="1552759"/>
    <lineage>
        <taxon>Bacteria</taxon>
        <taxon>Bacillati</taxon>
        <taxon>Actinomycetota</taxon>
        <taxon>Actinomycetes</taxon>
        <taxon>Mycobacteriales</taxon>
        <taxon>Mycobacteriaceae</taxon>
        <taxon>Mycolicibacterium</taxon>
    </lineage>
</organism>
<evidence type="ECO:0000313" key="4">
    <source>
        <dbReference type="Proteomes" id="UP000178953"/>
    </source>
</evidence>
<dbReference type="Proteomes" id="UP000178953">
    <property type="component" value="Unassembled WGS sequence"/>
</dbReference>
<dbReference type="EMBL" id="MCHX01000008">
    <property type="protein sequence ID" value="OFJ54942.1"/>
    <property type="molecule type" value="Genomic_DNA"/>
</dbReference>
<dbReference type="SUPFAM" id="SSF55874">
    <property type="entry name" value="ATPase domain of HSP90 chaperone/DNA topoisomerase II/histidine kinase"/>
    <property type="match status" value="1"/>
</dbReference>
<evidence type="ECO:0000313" key="3">
    <source>
        <dbReference type="EMBL" id="OFJ54942.1"/>
    </source>
</evidence>
<dbReference type="RefSeq" id="WP_070352025.1">
    <property type="nucleotide sequence ID" value="NZ_CP043474.1"/>
</dbReference>
<evidence type="ECO:0000256" key="1">
    <source>
        <dbReference type="ARBA" id="ARBA00022527"/>
    </source>
</evidence>
<dbReference type="CDD" id="cd16936">
    <property type="entry name" value="HATPase_RsbW-like"/>
    <property type="match status" value="1"/>
</dbReference>
<dbReference type="PANTHER" id="PTHR35526:SF3">
    <property type="entry name" value="ANTI-SIGMA-F FACTOR RSBW"/>
    <property type="match status" value="1"/>
</dbReference>
<dbReference type="InterPro" id="IPR036890">
    <property type="entry name" value="HATPase_C_sf"/>
</dbReference>
<accession>A0A1E8Q8Y7</accession>
<keyword evidence="4" id="KW-1185">Reference proteome</keyword>
<keyword evidence="1" id="KW-0418">Kinase</keyword>
<name>A0A1E8Q8Y7_9MYCO</name>
<evidence type="ECO:0000259" key="2">
    <source>
        <dbReference type="Pfam" id="PF13581"/>
    </source>
</evidence>
<dbReference type="InterPro" id="IPR003594">
    <property type="entry name" value="HATPase_dom"/>
</dbReference>
<gene>
    <name evidence="3" type="ORF">BEL07_05000</name>
</gene>
<proteinExistence type="predicted"/>
<keyword evidence="1" id="KW-0723">Serine/threonine-protein kinase</keyword>
<sequence>MVITSNAVRTRWQQRGPADARTATALRLMVDDWIADTLEVSGERRADILVTVCEALANCADHAYRGRETPGPMVLDVSLDVPTAMVVICVTDHGTWIEPVPGSPRGQRGRGIALMHAMADDVKIDGTADGTTVCLHFKHCRLKPEFAA</sequence>
<dbReference type="GO" id="GO:0004674">
    <property type="term" value="F:protein serine/threonine kinase activity"/>
    <property type="evidence" value="ECO:0007669"/>
    <property type="project" value="UniProtKB-KW"/>
</dbReference>
<dbReference type="AlphaFoldDB" id="A0A1E8Q8Y7"/>
<dbReference type="Gene3D" id="3.30.565.10">
    <property type="entry name" value="Histidine kinase-like ATPase, C-terminal domain"/>
    <property type="match status" value="1"/>
</dbReference>